<organism evidence="2 3">
    <name type="scientific">Aurantiacibacter spongiae</name>
    <dbReference type="NCBI Taxonomy" id="2488860"/>
    <lineage>
        <taxon>Bacteria</taxon>
        <taxon>Pseudomonadati</taxon>
        <taxon>Pseudomonadota</taxon>
        <taxon>Alphaproteobacteria</taxon>
        <taxon>Sphingomonadales</taxon>
        <taxon>Erythrobacteraceae</taxon>
        <taxon>Aurantiacibacter</taxon>
    </lineage>
</organism>
<dbReference type="InterPro" id="IPR051044">
    <property type="entry name" value="MAG_DAG_Lipase"/>
</dbReference>
<keyword evidence="3" id="KW-1185">Reference proteome</keyword>
<feature type="domain" description="Serine aminopeptidase S33" evidence="1">
    <location>
        <begin position="23"/>
        <end position="282"/>
    </location>
</feature>
<dbReference type="GO" id="GO:0016787">
    <property type="term" value="F:hydrolase activity"/>
    <property type="evidence" value="ECO:0007669"/>
    <property type="project" value="UniProtKB-KW"/>
</dbReference>
<evidence type="ECO:0000259" key="1">
    <source>
        <dbReference type="Pfam" id="PF12146"/>
    </source>
</evidence>
<dbReference type="SUPFAM" id="SSF53474">
    <property type="entry name" value="alpha/beta-Hydrolases"/>
    <property type="match status" value="1"/>
</dbReference>
<dbReference type="InterPro" id="IPR022742">
    <property type="entry name" value="Hydrolase_4"/>
</dbReference>
<comment type="caution">
    <text evidence="2">The sequence shown here is derived from an EMBL/GenBank/DDBJ whole genome shotgun (WGS) entry which is preliminary data.</text>
</comment>
<evidence type="ECO:0000313" key="2">
    <source>
        <dbReference type="EMBL" id="RPF72012.1"/>
    </source>
</evidence>
<keyword evidence="2" id="KW-0378">Hydrolase</keyword>
<accession>A0A3N5DJX4</accession>
<dbReference type="Gene3D" id="3.40.50.1820">
    <property type="entry name" value="alpha/beta hydrolase"/>
    <property type="match status" value="1"/>
</dbReference>
<dbReference type="RefSeq" id="WP_123881008.1">
    <property type="nucleotide sequence ID" value="NZ_RPFZ01000001.1"/>
</dbReference>
<dbReference type="InterPro" id="IPR029058">
    <property type="entry name" value="AB_hydrolase_fold"/>
</dbReference>
<protein>
    <submittedName>
        <fullName evidence="2">Alpha/beta hydrolase</fullName>
    </submittedName>
</protein>
<dbReference type="OrthoDB" id="9788260at2"/>
<dbReference type="Proteomes" id="UP000275232">
    <property type="component" value="Unassembled WGS sequence"/>
</dbReference>
<dbReference type="Pfam" id="PF12146">
    <property type="entry name" value="Hydrolase_4"/>
    <property type="match status" value="1"/>
</dbReference>
<dbReference type="PANTHER" id="PTHR11614">
    <property type="entry name" value="PHOSPHOLIPASE-RELATED"/>
    <property type="match status" value="1"/>
</dbReference>
<dbReference type="EMBL" id="RPFZ01000001">
    <property type="protein sequence ID" value="RPF72012.1"/>
    <property type="molecule type" value="Genomic_DNA"/>
</dbReference>
<gene>
    <name evidence="2" type="ORF">EG799_10605</name>
</gene>
<evidence type="ECO:0000313" key="3">
    <source>
        <dbReference type="Proteomes" id="UP000275232"/>
    </source>
</evidence>
<proteinExistence type="predicted"/>
<dbReference type="AlphaFoldDB" id="A0A3N5DJX4"/>
<reference evidence="2 3" key="1">
    <citation type="submission" date="2018-11" db="EMBL/GenBank/DDBJ databases">
        <title>Erythrobacter spongiae sp. nov., isolated from a marine sponge.</title>
        <authorList>
            <person name="Zhuang L."/>
            <person name="Luo L."/>
        </authorList>
    </citation>
    <scope>NUCLEOTIDE SEQUENCE [LARGE SCALE GENOMIC DNA]</scope>
    <source>
        <strain evidence="2 3">HN-E23</strain>
    </source>
</reference>
<sequence length="306" mass="34086">MWAAGDGHLIRRIDWTPPTDDTHARGSILFMSGRGDAYEKYLESFEHWRQRGWRVSAADWRGQGGSGRLGADDSTGHIDDFALWIADLALLWADWADSREGPLVLMGHSMGGHLVLRAVIEQVLDPRPDALVLSAPMLDVFPEHLPTFAKRAMARIMTSVGDPRRPAWGSKEKPITLVSARRRFLTHDHDRYADEEWWRETRPELKLGAGSWGWVRGAADSIARIHRRGALESVAVPTLIVATDADKLVSPAATRAAFARIPDAEGVFFGKEARHEILREVDPVRDRALAAIDDFLARKLDAAPPS</sequence>
<name>A0A3N5DJX4_9SPHN</name>